<dbReference type="RefSeq" id="WP_321535361.1">
    <property type="nucleotide sequence ID" value="NZ_JARGDL010000005.1"/>
</dbReference>
<protein>
    <submittedName>
        <fullName evidence="2">DUF1858 domain-containing protein</fullName>
    </submittedName>
</protein>
<reference evidence="2" key="1">
    <citation type="submission" date="2023-03" db="EMBL/GenBank/DDBJ databases">
        <title>Stygiobacter electus gen. nov., sp. nov., facultatively anaerobic thermotolerant bacterium of the class Ignavibacteria from a well of Yessentuki mineral water deposit.</title>
        <authorList>
            <person name="Podosokorskaya O.A."/>
            <person name="Elcheninov A.G."/>
            <person name="Petrova N.F."/>
            <person name="Zavarzina D.G."/>
            <person name="Kublanov I.V."/>
            <person name="Merkel A.Y."/>
        </authorList>
    </citation>
    <scope>NUCLEOTIDE SEQUENCE</scope>
    <source>
        <strain evidence="2">09-Me</strain>
    </source>
</reference>
<name>A0AAE3NZI5_9BACT</name>
<dbReference type="Proteomes" id="UP001221302">
    <property type="component" value="Unassembled WGS sequence"/>
</dbReference>
<sequence>MINKLDITPQTLIGDLLENYPELENKLIEIAPVFSKLKNPILRRTIAKVTTLKQASVIGSVSVAELINKLRKEVNQNEINIESESKMNIEKPSWIKKENIKFEYDATLDLENGIHPAGKVTKEILQLNDDDIYLLITPFIPAPLIKIVEENGFTVFTEKQSDTSIYNYIKKK</sequence>
<proteinExistence type="predicted"/>
<feature type="domain" description="DUF1858" evidence="1">
    <location>
        <begin position="7"/>
        <end position="67"/>
    </location>
</feature>
<dbReference type="InterPro" id="IPR015077">
    <property type="entry name" value="DUF1858"/>
</dbReference>
<dbReference type="Pfam" id="PF08984">
    <property type="entry name" value="DUF1858"/>
    <property type="match status" value="1"/>
</dbReference>
<dbReference type="InterPro" id="IPR038062">
    <property type="entry name" value="ScdA-like_N_sf"/>
</dbReference>
<dbReference type="EMBL" id="JARGDL010000005">
    <property type="protein sequence ID" value="MDF1611594.1"/>
    <property type="molecule type" value="Genomic_DNA"/>
</dbReference>
<evidence type="ECO:0000313" key="2">
    <source>
        <dbReference type="EMBL" id="MDF1611594.1"/>
    </source>
</evidence>
<evidence type="ECO:0000313" key="3">
    <source>
        <dbReference type="Proteomes" id="UP001221302"/>
    </source>
</evidence>
<accession>A0AAE3NZI5</accession>
<gene>
    <name evidence="2" type="ORF">P0M35_05500</name>
</gene>
<organism evidence="2 3">
    <name type="scientific">Stygiobacter electus</name>
    <dbReference type="NCBI Taxonomy" id="3032292"/>
    <lineage>
        <taxon>Bacteria</taxon>
        <taxon>Pseudomonadati</taxon>
        <taxon>Ignavibacteriota</taxon>
        <taxon>Ignavibacteria</taxon>
        <taxon>Ignavibacteriales</taxon>
        <taxon>Melioribacteraceae</taxon>
        <taxon>Stygiobacter</taxon>
    </lineage>
</organism>
<keyword evidence="3" id="KW-1185">Reference proteome</keyword>
<evidence type="ECO:0000259" key="1">
    <source>
        <dbReference type="Pfam" id="PF08984"/>
    </source>
</evidence>
<comment type="caution">
    <text evidence="2">The sequence shown here is derived from an EMBL/GenBank/DDBJ whole genome shotgun (WGS) entry which is preliminary data.</text>
</comment>
<dbReference type="SUPFAM" id="SSF140683">
    <property type="entry name" value="SP0561-like"/>
    <property type="match status" value="1"/>
</dbReference>
<dbReference type="Gene3D" id="1.10.3910.10">
    <property type="entry name" value="SP0561-like"/>
    <property type="match status" value="1"/>
</dbReference>
<dbReference type="AlphaFoldDB" id="A0AAE3NZI5"/>